<reference evidence="20" key="1">
    <citation type="submission" date="2022-06" db="EMBL/GenBank/DDBJ databases">
        <title>Sphingomicrobium sedimins sp. nov., a marine bacterium isolated from tidal flat.</title>
        <authorList>
            <person name="Kim C.-H."/>
            <person name="Yoo Y."/>
            <person name="Kim J.-J."/>
        </authorList>
    </citation>
    <scope>NUCLEOTIDE SEQUENCE</scope>
    <source>
        <strain evidence="20">GRR-S6-50</strain>
    </source>
</reference>
<dbReference type="PANTHER" id="PTHR22683:SF41">
    <property type="entry name" value="DNA TRANSLOCASE FTSK"/>
    <property type="match status" value="1"/>
</dbReference>
<evidence type="ECO:0000256" key="18">
    <source>
        <dbReference type="SAM" id="Phobius"/>
    </source>
</evidence>
<evidence type="ECO:0000256" key="10">
    <source>
        <dbReference type="ARBA" id="ARBA00022989"/>
    </source>
</evidence>
<dbReference type="InterPro" id="IPR050206">
    <property type="entry name" value="FtsK/SpoIIIE/SftA"/>
</dbReference>
<protein>
    <recommendedName>
        <fullName evidence="3">DNA translocase FtsK</fullName>
    </recommendedName>
</protein>
<organism evidence="20 21">
    <name type="scientific">Sphingomicrobium sediminis</name>
    <dbReference type="NCBI Taxonomy" id="2950949"/>
    <lineage>
        <taxon>Bacteria</taxon>
        <taxon>Pseudomonadati</taxon>
        <taxon>Pseudomonadota</taxon>
        <taxon>Alphaproteobacteria</taxon>
        <taxon>Sphingomonadales</taxon>
        <taxon>Sphingomonadaceae</taxon>
        <taxon>Sphingomicrobium</taxon>
    </lineage>
</organism>
<dbReference type="InterPro" id="IPR025199">
    <property type="entry name" value="FtsK_4TM"/>
</dbReference>
<evidence type="ECO:0000313" key="21">
    <source>
        <dbReference type="Proteomes" id="UP001155128"/>
    </source>
</evidence>
<dbReference type="Pfam" id="PF09397">
    <property type="entry name" value="FtsK_gamma"/>
    <property type="match status" value="1"/>
</dbReference>
<dbReference type="InterPro" id="IPR036390">
    <property type="entry name" value="WH_DNA-bd_sf"/>
</dbReference>
<evidence type="ECO:0000256" key="7">
    <source>
        <dbReference type="ARBA" id="ARBA00022741"/>
    </source>
</evidence>
<dbReference type="Gene3D" id="3.30.980.40">
    <property type="match status" value="1"/>
</dbReference>
<keyword evidence="13" id="KW-0131">Cell cycle</keyword>
<evidence type="ECO:0000256" key="12">
    <source>
        <dbReference type="ARBA" id="ARBA00023136"/>
    </source>
</evidence>
<dbReference type="InterPro" id="IPR027417">
    <property type="entry name" value="P-loop_NTPase"/>
</dbReference>
<comment type="function">
    <text evidence="14">Essential cell division protein that coordinates cell division and chromosome segregation. The N-terminus is involved in assembly of the cell-division machinery. The C-terminus functions as a DNA motor that moves dsDNA in an ATP-dependent manner towards the dif recombination site, which is located within the replication terminus region. Translocation stops specifically at Xer-dif sites, where FtsK interacts with the Xer recombinase, allowing activation of chromosome unlinking by recombination. FtsK orienting polar sequences (KOPS) guide the direction of DNA translocation. FtsK can remove proteins from DNA as it translocates, but translocation stops specifically at XerCD-dif site, thereby preventing removal of XerC and XerD from dif.</text>
</comment>
<evidence type="ECO:0000256" key="8">
    <source>
        <dbReference type="ARBA" id="ARBA00022829"/>
    </source>
</evidence>
<dbReference type="EMBL" id="JAMSHT010000001">
    <property type="protein sequence ID" value="MCM8558064.1"/>
    <property type="molecule type" value="Genomic_DNA"/>
</dbReference>
<dbReference type="Gene3D" id="3.40.50.300">
    <property type="entry name" value="P-loop containing nucleotide triphosphate hydrolases"/>
    <property type="match status" value="1"/>
</dbReference>
<gene>
    <name evidence="20" type="ORF">NDO55_09545</name>
</gene>
<keyword evidence="10 18" id="KW-1133">Transmembrane helix</keyword>
<evidence type="ECO:0000256" key="1">
    <source>
        <dbReference type="ARBA" id="ARBA00004651"/>
    </source>
</evidence>
<keyword evidence="9 16" id="KW-0067">ATP-binding</keyword>
<feature type="transmembrane region" description="Helical" evidence="18">
    <location>
        <begin position="138"/>
        <end position="158"/>
    </location>
</feature>
<comment type="caution">
    <text evidence="20">The sequence shown here is derived from an EMBL/GenBank/DDBJ whole genome shotgun (WGS) entry which is preliminary data.</text>
</comment>
<name>A0A9X2EME4_9SPHN</name>
<dbReference type="Proteomes" id="UP001155128">
    <property type="component" value="Unassembled WGS sequence"/>
</dbReference>
<dbReference type="InterPro" id="IPR018541">
    <property type="entry name" value="Ftsk_gamma"/>
</dbReference>
<dbReference type="SUPFAM" id="SSF52540">
    <property type="entry name" value="P-loop containing nucleoside triphosphate hydrolases"/>
    <property type="match status" value="1"/>
</dbReference>
<feature type="region of interest" description="Disordered" evidence="17">
    <location>
        <begin position="209"/>
        <end position="230"/>
    </location>
</feature>
<keyword evidence="21" id="KW-1185">Reference proteome</keyword>
<dbReference type="GO" id="GO:0007059">
    <property type="term" value="P:chromosome segregation"/>
    <property type="evidence" value="ECO:0007669"/>
    <property type="project" value="UniProtKB-KW"/>
</dbReference>
<evidence type="ECO:0000256" key="15">
    <source>
        <dbReference type="ARBA" id="ARBA00025923"/>
    </source>
</evidence>
<dbReference type="GO" id="GO:0005524">
    <property type="term" value="F:ATP binding"/>
    <property type="evidence" value="ECO:0007669"/>
    <property type="project" value="UniProtKB-UniRule"/>
</dbReference>
<evidence type="ECO:0000256" key="14">
    <source>
        <dbReference type="ARBA" id="ARBA00024784"/>
    </source>
</evidence>
<dbReference type="InterPro" id="IPR041027">
    <property type="entry name" value="FtsK_alpha"/>
</dbReference>
<dbReference type="Pfam" id="PF17854">
    <property type="entry name" value="FtsK_alpha"/>
    <property type="match status" value="1"/>
</dbReference>
<dbReference type="Pfam" id="PF01580">
    <property type="entry name" value="FtsK_SpoIIIE"/>
    <property type="match status" value="1"/>
</dbReference>
<proteinExistence type="inferred from homology"/>
<evidence type="ECO:0000256" key="13">
    <source>
        <dbReference type="ARBA" id="ARBA00023306"/>
    </source>
</evidence>
<dbReference type="RefSeq" id="WP_252114680.1">
    <property type="nucleotide sequence ID" value="NZ_JAMSHT010000001.1"/>
</dbReference>
<evidence type="ECO:0000256" key="17">
    <source>
        <dbReference type="SAM" id="MobiDB-lite"/>
    </source>
</evidence>
<evidence type="ECO:0000259" key="19">
    <source>
        <dbReference type="PROSITE" id="PS50901"/>
    </source>
</evidence>
<evidence type="ECO:0000256" key="9">
    <source>
        <dbReference type="ARBA" id="ARBA00022840"/>
    </source>
</evidence>
<evidence type="ECO:0000256" key="3">
    <source>
        <dbReference type="ARBA" id="ARBA00020887"/>
    </source>
</evidence>
<keyword evidence="4" id="KW-1003">Cell membrane</keyword>
<feature type="transmembrane region" description="Helical" evidence="18">
    <location>
        <begin position="27"/>
        <end position="45"/>
    </location>
</feature>
<dbReference type="AlphaFoldDB" id="A0A9X2EME4"/>
<dbReference type="InterPro" id="IPR036388">
    <property type="entry name" value="WH-like_DNA-bd_sf"/>
</dbReference>
<feature type="transmembrane region" description="Helical" evidence="18">
    <location>
        <begin position="170"/>
        <end position="190"/>
    </location>
</feature>
<keyword evidence="5" id="KW-0132">Cell division</keyword>
<sequence>MATRAKKKANSWGETVSAFTGRLSRRVWGGLLGIIGLTFAAALVSHDSTDPSFSTAAGGTPANWMGGIGAYASDAVTFLFGLGAWLFVPLLLIAAWRHLRLAEPAPAGRSLLLSFIGVGLVGTALALLPASATSDLPAGWGGLIGMGGAGLVDGGVALIDNESIEGPVRLSLLGIAAIAGLAFFVMAAALRDEERDSLKALVPNRDTLVRTPRATKPKREKLSRRERKSAAAKEKVAIAERAGPVVASGRAKPAKPRRAQGKQTSLALGDGFELPALDLLAPPGEEVNAKVDKAALERNARLLESVLEDFHVRGDIVEVKPGPVVTMYELEPASGIKASRVIQLADDIARNMSALSARVATIPGRTVIGIELPNQERDYVNMRELLGSEDFATEDRALPIILGKDISGEPVIADLAPMPHLLVAGTTGSGKSVGLNAMIMSLLYRLSPDECRFIMIDPKMLELSIYDDIPHLLAPVVTEPAKAIRALKWTVEQMEERYRMMASLSVRQLSSFNKKVIEARAKGKPLGRKVQTGYDAETGQPTYETEQLDYEPLPQIVVVVDELADLMMTAGKDVEFLIQRLAQKARAAGIHLIMATQRPSVDVITGVIKANLPTRISFQVTSKIDSRTILGEQGAEQLLGKGDMLFMPGGKRINRVHGPFVSDDEVRAVADFWRAQGQPDYIQAVTEEPEDGGFSLDGAPEDDSEENAQYRQAVQIVAESQKASTSYLQRRLRVGYNTAARLIEEMEEQGLISGPDHVGRREVLIDRDGNRI</sequence>
<keyword evidence="11" id="KW-0238">DNA-binding</keyword>
<dbReference type="SMART" id="SM00843">
    <property type="entry name" value="Ftsk_gamma"/>
    <property type="match status" value="1"/>
</dbReference>
<comment type="subcellular location">
    <subcellularLocation>
        <location evidence="1">Cell membrane</location>
        <topology evidence="1">Multi-pass membrane protein</topology>
    </subcellularLocation>
</comment>
<evidence type="ECO:0000256" key="5">
    <source>
        <dbReference type="ARBA" id="ARBA00022618"/>
    </source>
</evidence>
<dbReference type="Pfam" id="PF13491">
    <property type="entry name" value="FtsK_4TM"/>
    <property type="match status" value="1"/>
</dbReference>
<evidence type="ECO:0000256" key="11">
    <source>
        <dbReference type="ARBA" id="ARBA00023125"/>
    </source>
</evidence>
<dbReference type="CDD" id="cd01127">
    <property type="entry name" value="TrwB_TraG_TraD_VirD4"/>
    <property type="match status" value="1"/>
</dbReference>
<feature type="compositionally biased region" description="Basic residues" evidence="17">
    <location>
        <begin position="213"/>
        <end position="227"/>
    </location>
</feature>
<evidence type="ECO:0000256" key="6">
    <source>
        <dbReference type="ARBA" id="ARBA00022692"/>
    </source>
</evidence>
<dbReference type="GO" id="GO:0005886">
    <property type="term" value="C:plasma membrane"/>
    <property type="evidence" value="ECO:0007669"/>
    <property type="project" value="UniProtKB-SubCell"/>
</dbReference>
<comment type="subunit">
    <text evidence="15">Homohexamer. Forms a ring that surrounds DNA.</text>
</comment>
<evidence type="ECO:0000313" key="20">
    <source>
        <dbReference type="EMBL" id="MCM8558064.1"/>
    </source>
</evidence>
<keyword evidence="8" id="KW-0159">Chromosome partition</keyword>
<dbReference type="GO" id="GO:0003677">
    <property type="term" value="F:DNA binding"/>
    <property type="evidence" value="ECO:0007669"/>
    <property type="project" value="UniProtKB-KW"/>
</dbReference>
<dbReference type="PROSITE" id="PS50901">
    <property type="entry name" value="FTSK"/>
    <property type="match status" value="1"/>
</dbReference>
<feature type="transmembrane region" description="Helical" evidence="18">
    <location>
        <begin position="75"/>
        <end position="99"/>
    </location>
</feature>
<evidence type="ECO:0000256" key="4">
    <source>
        <dbReference type="ARBA" id="ARBA00022475"/>
    </source>
</evidence>
<feature type="binding site" evidence="16">
    <location>
        <begin position="425"/>
        <end position="432"/>
    </location>
    <ligand>
        <name>ATP</name>
        <dbReference type="ChEBI" id="CHEBI:30616"/>
    </ligand>
</feature>
<dbReference type="InterPro" id="IPR002543">
    <property type="entry name" value="FtsK_dom"/>
</dbReference>
<dbReference type="GO" id="GO:0051301">
    <property type="term" value="P:cell division"/>
    <property type="evidence" value="ECO:0007669"/>
    <property type="project" value="UniProtKB-KW"/>
</dbReference>
<accession>A0A9X2EME4</accession>
<feature type="transmembrane region" description="Helical" evidence="18">
    <location>
        <begin position="111"/>
        <end position="132"/>
    </location>
</feature>
<feature type="domain" description="FtsK" evidence="19">
    <location>
        <begin position="408"/>
        <end position="627"/>
    </location>
</feature>
<dbReference type="SUPFAM" id="SSF46785">
    <property type="entry name" value="Winged helix' DNA-binding domain"/>
    <property type="match status" value="1"/>
</dbReference>
<evidence type="ECO:0000256" key="16">
    <source>
        <dbReference type="PROSITE-ProRule" id="PRU00289"/>
    </source>
</evidence>
<dbReference type="Gene3D" id="1.10.10.10">
    <property type="entry name" value="Winged helix-like DNA-binding domain superfamily/Winged helix DNA-binding domain"/>
    <property type="match status" value="1"/>
</dbReference>
<dbReference type="PANTHER" id="PTHR22683">
    <property type="entry name" value="SPORULATION PROTEIN RELATED"/>
    <property type="match status" value="1"/>
</dbReference>
<keyword evidence="6 18" id="KW-0812">Transmembrane</keyword>
<keyword evidence="7 16" id="KW-0547">Nucleotide-binding</keyword>
<keyword evidence="12 18" id="KW-0472">Membrane</keyword>
<evidence type="ECO:0000256" key="2">
    <source>
        <dbReference type="ARBA" id="ARBA00006474"/>
    </source>
</evidence>
<comment type="similarity">
    <text evidence="2">Belongs to the FtsK/SpoIIIE/SftA family.</text>
</comment>